<dbReference type="SUPFAM" id="SSF55120">
    <property type="entry name" value="Pseudouridine synthase"/>
    <property type="match status" value="1"/>
</dbReference>
<dbReference type="FunCoup" id="K0YLX4">
    <property type="interactions" value="256"/>
</dbReference>
<dbReference type="EC" id="5.4.99.-" evidence="6"/>
<dbReference type="InterPro" id="IPR002942">
    <property type="entry name" value="S4_RNA-bd"/>
</dbReference>
<dbReference type="GO" id="GO:0003723">
    <property type="term" value="F:RNA binding"/>
    <property type="evidence" value="ECO:0007669"/>
    <property type="project" value="UniProtKB-KW"/>
</dbReference>
<dbReference type="CDD" id="cd00165">
    <property type="entry name" value="S4"/>
    <property type="match status" value="1"/>
</dbReference>
<dbReference type="InterPro" id="IPR006224">
    <property type="entry name" value="PsdUridine_synth_RluA-like_CS"/>
</dbReference>
<dbReference type="InParanoid" id="K0YLX4"/>
<dbReference type="PANTHER" id="PTHR21600">
    <property type="entry name" value="MITOCHONDRIAL RNA PSEUDOURIDINE SYNTHASE"/>
    <property type="match status" value="1"/>
</dbReference>
<keyword evidence="3 6" id="KW-0413">Isomerase</keyword>
<comment type="caution">
    <text evidence="8">The sequence shown here is derived from an EMBL/GenBank/DDBJ whole genome shotgun (WGS) entry which is preliminary data.</text>
</comment>
<evidence type="ECO:0000256" key="6">
    <source>
        <dbReference type="RuleBase" id="RU362028"/>
    </source>
</evidence>
<dbReference type="PROSITE" id="PS50889">
    <property type="entry name" value="S4"/>
    <property type="match status" value="1"/>
</dbReference>
<dbReference type="Pfam" id="PF01479">
    <property type="entry name" value="S4"/>
    <property type="match status" value="1"/>
</dbReference>
<dbReference type="Gene3D" id="3.30.2350.10">
    <property type="entry name" value="Pseudouridine synthase"/>
    <property type="match status" value="1"/>
</dbReference>
<dbReference type="Gene3D" id="3.10.290.10">
    <property type="entry name" value="RNA-binding S4 domain"/>
    <property type="match status" value="1"/>
</dbReference>
<dbReference type="Proteomes" id="UP000006069">
    <property type="component" value="Unassembled WGS sequence"/>
</dbReference>
<sequence>MTDVAHVEVAAEYAGMRLDAFMAAEGLYPTRSAAAKCIADGCAALNGRIARKSATVAAGDVLEYETYDDPHAPVLEAVEIPLDIRYEDEYLMVISKQAGLVCHPSDGHFGDTLVNALIAHCGREHLCDVQGEQDRLGIVHRLDKDTSGLMLCAKTNEVGLALMEDIRTRDVDRHYLALVQGWIPLETGLVDAPIARGDRDRLRMKVSDRDNARPSITTFEVKRRFEPGKNDDGYTLIDCKLYTGRTHQIRVHMEYIKHPCVGDPVYGWQKKDNLGLDRQFLHSYRLSFTHPITGERLEFEDSLPQDLQEVIDELEARE</sequence>
<dbReference type="InterPro" id="IPR006145">
    <property type="entry name" value="PsdUridine_synth_RsuA/RluA"/>
</dbReference>
<keyword evidence="5" id="KW-0694">RNA-binding</keyword>
<dbReference type="GO" id="GO:0000455">
    <property type="term" value="P:enzyme-directed rRNA pseudouridine synthesis"/>
    <property type="evidence" value="ECO:0007669"/>
    <property type="project" value="UniProtKB-ARBA"/>
</dbReference>
<organism evidence="8 9">
    <name type="scientific">Slackia piriformis YIT 12062</name>
    <dbReference type="NCBI Taxonomy" id="742818"/>
    <lineage>
        <taxon>Bacteria</taxon>
        <taxon>Bacillati</taxon>
        <taxon>Actinomycetota</taxon>
        <taxon>Coriobacteriia</taxon>
        <taxon>Eggerthellales</taxon>
        <taxon>Eggerthellaceae</taxon>
        <taxon>Slackia</taxon>
    </lineage>
</organism>
<comment type="function">
    <text evidence="6">Responsible for synthesis of pseudouridine from uracil.</text>
</comment>
<feature type="domain" description="RNA-binding S4" evidence="7">
    <location>
        <begin position="16"/>
        <end position="79"/>
    </location>
</feature>
<evidence type="ECO:0000256" key="1">
    <source>
        <dbReference type="ARBA" id="ARBA00000073"/>
    </source>
</evidence>
<dbReference type="NCBIfam" id="TIGR00005">
    <property type="entry name" value="rluA_subfam"/>
    <property type="match status" value="1"/>
</dbReference>
<dbReference type="InterPro" id="IPR020103">
    <property type="entry name" value="PsdUridine_synth_cat_dom_sf"/>
</dbReference>
<protein>
    <recommendedName>
        <fullName evidence="6">Pseudouridine synthase</fullName>
        <ecNumber evidence="6">5.4.99.-</ecNumber>
    </recommendedName>
</protein>
<reference evidence="8 9" key="1">
    <citation type="submission" date="2012-08" db="EMBL/GenBank/DDBJ databases">
        <title>The Genome Sequence of Slackia piriformis YIT 12062.</title>
        <authorList>
            <consortium name="The Broad Institute Genome Sequencing Platform"/>
            <person name="Earl A."/>
            <person name="Ward D."/>
            <person name="Feldgarden M."/>
            <person name="Gevers D."/>
            <person name="Morotomi M."/>
            <person name="Walker B."/>
            <person name="Young S.K."/>
            <person name="Zeng Q."/>
            <person name="Gargeya S."/>
            <person name="Fitzgerald M."/>
            <person name="Haas B."/>
            <person name="Abouelleil A."/>
            <person name="Alvarado L."/>
            <person name="Arachchi H.M."/>
            <person name="Berlin A.M."/>
            <person name="Chapman S.B."/>
            <person name="Goldberg J."/>
            <person name="Griggs A."/>
            <person name="Gujja S."/>
            <person name="Hansen M."/>
            <person name="Howarth C."/>
            <person name="Imamovic A."/>
            <person name="Larimer J."/>
            <person name="McCowen C."/>
            <person name="Montmayeur A."/>
            <person name="Murphy C."/>
            <person name="Neiman D."/>
            <person name="Pearson M."/>
            <person name="Priest M."/>
            <person name="Roberts A."/>
            <person name="Saif S."/>
            <person name="Shea T."/>
            <person name="Sisk P."/>
            <person name="Sykes S."/>
            <person name="Wortman J."/>
            <person name="Nusbaum C."/>
            <person name="Birren B."/>
        </authorList>
    </citation>
    <scope>NUCLEOTIDE SEQUENCE [LARGE SCALE GENOMIC DNA]</scope>
    <source>
        <strain evidence="8 9">YIT 12062</strain>
    </source>
</reference>
<dbReference type="Pfam" id="PF00849">
    <property type="entry name" value="PseudoU_synth_2"/>
    <property type="match status" value="1"/>
</dbReference>
<dbReference type="InterPro" id="IPR036986">
    <property type="entry name" value="S4_RNA-bd_sf"/>
</dbReference>
<comment type="catalytic activity">
    <reaction evidence="1 6">
        <text>a uridine in RNA = a pseudouridine in RNA</text>
        <dbReference type="Rhea" id="RHEA:48348"/>
        <dbReference type="Rhea" id="RHEA-COMP:12068"/>
        <dbReference type="Rhea" id="RHEA-COMP:12069"/>
        <dbReference type="ChEBI" id="CHEBI:65314"/>
        <dbReference type="ChEBI" id="CHEBI:65315"/>
    </reaction>
</comment>
<dbReference type="RefSeq" id="WP_009138836.1">
    <property type="nucleotide sequence ID" value="NZ_JH815198.1"/>
</dbReference>
<dbReference type="InterPro" id="IPR050188">
    <property type="entry name" value="RluA_PseudoU_synthase"/>
</dbReference>
<dbReference type="AlphaFoldDB" id="K0YLX4"/>
<dbReference type="eggNOG" id="COG0564">
    <property type="taxonomic scope" value="Bacteria"/>
</dbReference>
<evidence type="ECO:0000256" key="5">
    <source>
        <dbReference type="PROSITE-ProRule" id="PRU00182"/>
    </source>
</evidence>
<dbReference type="HOGENOM" id="CLU_016902_4_4_11"/>
<dbReference type="PANTHER" id="PTHR21600:SF44">
    <property type="entry name" value="RIBOSOMAL LARGE SUBUNIT PSEUDOURIDINE SYNTHASE D"/>
    <property type="match status" value="1"/>
</dbReference>
<evidence type="ECO:0000256" key="3">
    <source>
        <dbReference type="ARBA" id="ARBA00023235"/>
    </source>
</evidence>
<dbReference type="SUPFAM" id="SSF55174">
    <property type="entry name" value="Alpha-L RNA-binding motif"/>
    <property type="match status" value="1"/>
</dbReference>
<evidence type="ECO:0000256" key="2">
    <source>
        <dbReference type="ARBA" id="ARBA00010876"/>
    </source>
</evidence>
<evidence type="ECO:0000256" key="4">
    <source>
        <dbReference type="PIRSR" id="PIRSR606225-1"/>
    </source>
</evidence>
<dbReference type="SMART" id="SM00363">
    <property type="entry name" value="S4"/>
    <property type="match status" value="1"/>
</dbReference>
<evidence type="ECO:0000259" key="7">
    <source>
        <dbReference type="SMART" id="SM00363"/>
    </source>
</evidence>
<accession>K0YLX4</accession>
<dbReference type="OrthoDB" id="9807829at2"/>
<dbReference type="EMBL" id="ADMD01000002">
    <property type="protein sequence ID" value="EJZ84298.1"/>
    <property type="molecule type" value="Genomic_DNA"/>
</dbReference>
<gene>
    <name evidence="8" type="ORF">HMPREF9451_00607</name>
</gene>
<dbReference type="PATRIC" id="fig|742818.3.peg.658"/>
<dbReference type="CDD" id="cd02869">
    <property type="entry name" value="PseudoU_synth_RluA_like"/>
    <property type="match status" value="1"/>
</dbReference>
<comment type="similarity">
    <text evidence="2 6">Belongs to the pseudouridine synthase RluA family.</text>
</comment>
<proteinExistence type="inferred from homology"/>
<dbReference type="InterPro" id="IPR006225">
    <property type="entry name" value="PsdUridine_synth_RluC/D"/>
</dbReference>
<dbReference type="PROSITE" id="PS01129">
    <property type="entry name" value="PSI_RLU"/>
    <property type="match status" value="1"/>
</dbReference>
<keyword evidence="9" id="KW-1185">Reference proteome</keyword>
<evidence type="ECO:0000313" key="9">
    <source>
        <dbReference type="Proteomes" id="UP000006069"/>
    </source>
</evidence>
<feature type="active site" evidence="4">
    <location>
        <position position="143"/>
    </location>
</feature>
<dbReference type="GO" id="GO:0120159">
    <property type="term" value="F:rRNA pseudouridine synthase activity"/>
    <property type="evidence" value="ECO:0007669"/>
    <property type="project" value="UniProtKB-ARBA"/>
</dbReference>
<name>K0YLX4_9ACTN</name>
<evidence type="ECO:0000313" key="8">
    <source>
        <dbReference type="EMBL" id="EJZ84298.1"/>
    </source>
</evidence>